<sequence length="286" mass="29536">MSRSEAPSRPGSAGAPALRLLGSELGLLLGRLRIRAGLVVLAAVPVLIAVVVRTFGGPDNPGEGPPFLSDVTQNGLFIAFTALTVELPLFLPLAIGVVAGDSIAGEAQQGTLRYLLVAPAGRTRLTLVKLVSVLIFCLVAAFTVAVTAWVVGAALFPLHDVPLLSGGTISAGEALWRGVGVAVYVGLSLAGLSAIGVFVSTMTDVPIAAMASTVGLAITSQILDAIPQVSAIHPWLPTHYWLAFGDLLREPVDLSVMGRGLALQLAYVVVFGAAAWARFTTRDVLS</sequence>
<feature type="transmembrane region" description="Helical" evidence="1">
    <location>
        <begin position="130"/>
        <end position="155"/>
    </location>
</feature>
<dbReference type="PANTHER" id="PTHR37305:SF1">
    <property type="entry name" value="MEMBRANE PROTEIN"/>
    <property type="match status" value="1"/>
</dbReference>
<accession>A0ABW1JBC9</accession>
<feature type="transmembrane region" description="Helical" evidence="1">
    <location>
        <begin position="256"/>
        <end position="277"/>
    </location>
</feature>
<feature type="transmembrane region" description="Helical" evidence="1">
    <location>
        <begin position="175"/>
        <end position="199"/>
    </location>
</feature>
<evidence type="ECO:0000256" key="1">
    <source>
        <dbReference type="SAM" id="Phobius"/>
    </source>
</evidence>
<dbReference type="EMBL" id="JBHSRD010000002">
    <property type="protein sequence ID" value="MFC6006093.1"/>
    <property type="molecule type" value="Genomic_DNA"/>
</dbReference>
<organism evidence="2 3">
    <name type="scientific">Angustibacter luteus</name>
    <dbReference type="NCBI Taxonomy" id="658456"/>
    <lineage>
        <taxon>Bacteria</taxon>
        <taxon>Bacillati</taxon>
        <taxon>Actinomycetota</taxon>
        <taxon>Actinomycetes</taxon>
        <taxon>Kineosporiales</taxon>
        <taxon>Kineosporiaceae</taxon>
    </lineage>
</organism>
<name>A0ABW1JBC9_9ACTN</name>
<keyword evidence="3" id="KW-1185">Reference proteome</keyword>
<feature type="transmembrane region" description="Helical" evidence="1">
    <location>
        <begin position="76"/>
        <end position="99"/>
    </location>
</feature>
<gene>
    <name evidence="2" type="ORF">ACFQDO_03025</name>
</gene>
<feature type="transmembrane region" description="Helical" evidence="1">
    <location>
        <begin position="36"/>
        <end position="56"/>
    </location>
</feature>
<keyword evidence="1" id="KW-1133">Transmembrane helix</keyword>
<comment type="caution">
    <text evidence="2">The sequence shown here is derived from an EMBL/GenBank/DDBJ whole genome shotgun (WGS) entry which is preliminary data.</text>
</comment>
<feature type="transmembrane region" description="Helical" evidence="1">
    <location>
        <begin position="211"/>
        <end position="236"/>
    </location>
</feature>
<proteinExistence type="predicted"/>
<dbReference type="Proteomes" id="UP001596189">
    <property type="component" value="Unassembled WGS sequence"/>
</dbReference>
<dbReference type="RefSeq" id="WP_345716956.1">
    <property type="nucleotide sequence ID" value="NZ_BAABFP010000005.1"/>
</dbReference>
<protein>
    <submittedName>
        <fullName evidence="2">ABC transporter permease</fullName>
    </submittedName>
</protein>
<evidence type="ECO:0000313" key="3">
    <source>
        <dbReference type="Proteomes" id="UP001596189"/>
    </source>
</evidence>
<keyword evidence="1" id="KW-0812">Transmembrane</keyword>
<keyword evidence="1" id="KW-0472">Membrane</keyword>
<reference evidence="3" key="1">
    <citation type="journal article" date="2019" name="Int. J. Syst. Evol. Microbiol.">
        <title>The Global Catalogue of Microorganisms (GCM) 10K type strain sequencing project: providing services to taxonomists for standard genome sequencing and annotation.</title>
        <authorList>
            <consortium name="The Broad Institute Genomics Platform"/>
            <consortium name="The Broad Institute Genome Sequencing Center for Infectious Disease"/>
            <person name="Wu L."/>
            <person name="Ma J."/>
        </authorList>
    </citation>
    <scope>NUCLEOTIDE SEQUENCE [LARGE SCALE GENOMIC DNA]</scope>
    <source>
        <strain evidence="3">KACC 14249</strain>
    </source>
</reference>
<dbReference type="PANTHER" id="PTHR37305">
    <property type="entry name" value="INTEGRAL MEMBRANE PROTEIN-RELATED"/>
    <property type="match status" value="1"/>
</dbReference>
<evidence type="ECO:0000313" key="2">
    <source>
        <dbReference type="EMBL" id="MFC6006093.1"/>
    </source>
</evidence>
<dbReference type="Pfam" id="PF12730">
    <property type="entry name" value="ABC2_membrane_4"/>
    <property type="match status" value="1"/>
</dbReference>